<name>A0A9Q8TZ70_9GAMM</name>
<dbReference type="Proteomes" id="UP001056381">
    <property type="component" value="Chromosome"/>
</dbReference>
<keyword evidence="1" id="KW-0732">Signal</keyword>
<proteinExistence type="predicted"/>
<reference evidence="2" key="1">
    <citation type="submission" date="2022-05" db="EMBL/GenBank/DDBJ databases">
        <title>Single-amplified genomics reveal most streamlined microbe among free-living bacteria.</title>
        <authorList>
            <person name="Roda-Garcia J."/>
            <person name="Haro-Moreno J.M."/>
            <person name="Rodriguez-Valera F."/>
            <person name="Almagro-Moreno S."/>
            <person name="Lopez-Perez M."/>
        </authorList>
    </citation>
    <scope>NUCLEOTIDE SEQUENCE</scope>
    <source>
        <strain evidence="2">TMED112-D2-2</strain>
    </source>
</reference>
<organism evidence="2 3">
    <name type="scientific">SAR86 cluster bacterium</name>
    <dbReference type="NCBI Taxonomy" id="2030880"/>
    <lineage>
        <taxon>Bacteria</taxon>
        <taxon>Pseudomonadati</taxon>
        <taxon>Pseudomonadota</taxon>
        <taxon>Gammaproteobacteria</taxon>
        <taxon>SAR86 cluster</taxon>
    </lineage>
</organism>
<gene>
    <name evidence="2" type="ORF">M9B40_00135</name>
</gene>
<protein>
    <submittedName>
        <fullName evidence="2">Uncharacterized protein</fullName>
    </submittedName>
</protein>
<evidence type="ECO:0000313" key="3">
    <source>
        <dbReference type="Proteomes" id="UP001056381"/>
    </source>
</evidence>
<accession>A0A9Q8TZ70</accession>
<feature type="signal peptide" evidence="1">
    <location>
        <begin position="1"/>
        <end position="18"/>
    </location>
</feature>
<sequence>MRIIYLFILSFILFPLSADDHKVKPGGEVGEFHYIKAKNPLAIVAATDKFIASDCGQKWQAKSRGLVLMQLDGSGMSHFFYSGFDDYESMNEAIQLASSCAAGLQFVQAIGDASHGEYYFNRIGELSLQKGDWTKDSVFLKYDLFVDPMKRGDYAKAWSSLVESQDTPGSSGLVTHVTGNGRVSHFAFNGGPSIPELMSGSEDTFSSKEFLEFAAEVDEYRTVVNVMMVTPVKAWVKE</sequence>
<dbReference type="AlphaFoldDB" id="A0A9Q8TZ70"/>
<evidence type="ECO:0000256" key="1">
    <source>
        <dbReference type="SAM" id="SignalP"/>
    </source>
</evidence>
<keyword evidence="3" id="KW-1185">Reference proteome</keyword>
<dbReference type="EMBL" id="CP097966">
    <property type="protein sequence ID" value="URQ63209.1"/>
    <property type="molecule type" value="Genomic_DNA"/>
</dbReference>
<feature type="chain" id="PRO_5040443004" evidence="1">
    <location>
        <begin position="19"/>
        <end position="238"/>
    </location>
</feature>
<evidence type="ECO:0000313" key="2">
    <source>
        <dbReference type="EMBL" id="URQ63209.1"/>
    </source>
</evidence>